<comment type="caution">
    <text evidence="2">The sequence shown here is derived from an EMBL/GenBank/DDBJ whole genome shotgun (WGS) entry which is preliminary data.</text>
</comment>
<accession>A0A8T0MST7</accession>
<keyword evidence="3" id="KW-1185">Reference proteome</keyword>
<protein>
    <submittedName>
        <fullName evidence="2">Uncharacterized protein</fullName>
    </submittedName>
</protein>
<gene>
    <name evidence="2" type="ORF">PVAP13_9NG528514</name>
</gene>
<name>A0A8T0MST7_PANVG</name>
<feature type="compositionally biased region" description="Low complexity" evidence="1">
    <location>
        <begin position="71"/>
        <end position="86"/>
    </location>
</feature>
<organism evidence="2 3">
    <name type="scientific">Panicum virgatum</name>
    <name type="common">Blackwell switchgrass</name>
    <dbReference type="NCBI Taxonomy" id="38727"/>
    <lineage>
        <taxon>Eukaryota</taxon>
        <taxon>Viridiplantae</taxon>
        <taxon>Streptophyta</taxon>
        <taxon>Embryophyta</taxon>
        <taxon>Tracheophyta</taxon>
        <taxon>Spermatophyta</taxon>
        <taxon>Magnoliopsida</taxon>
        <taxon>Liliopsida</taxon>
        <taxon>Poales</taxon>
        <taxon>Poaceae</taxon>
        <taxon>PACMAD clade</taxon>
        <taxon>Panicoideae</taxon>
        <taxon>Panicodae</taxon>
        <taxon>Paniceae</taxon>
        <taxon>Panicinae</taxon>
        <taxon>Panicum</taxon>
        <taxon>Panicum sect. Hiantes</taxon>
    </lineage>
</organism>
<evidence type="ECO:0000313" key="2">
    <source>
        <dbReference type="EMBL" id="KAG2540095.1"/>
    </source>
</evidence>
<evidence type="ECO:0000313" key="3">
    <source>
        <dbReference type="Proteomes" id="UP000823388"/>
    </source>
</evidence>
<dbReference type="AlphaFoldDB" id="A0A8T0MST7"/>
<proteinExistence type="predicted"/>
<dbReference type="EMBL" id="CM029054">
    <property type="protein sequence ID" value="KAG2540095.1"/>
    <property type="molecule type" value="Genomic_DNA"/>
</dbReference>
<dbReference type="Proteomes" id="UP000823388">
    <property type="component" value="Chromosome 9N"/>
</dbReference>
<evidence type="ECO:0000256" key="1">
    <source>
        <dbReference type="SAM" id="MobiDB-lite"/>
    </source>
</evidence>
<reference evidence="2" key="1">
    <citation type="submission" date="2020-05" db="EMBL/GenBank/DDBJ databases">
        <title>WGS assembly of Panicum virgatum.</title>
        <authorList>
            <person name="Lovell J.T."/>
            <person name="Jenkins J."/>
            <person name="Shu S."/>
            <person name="Juenger T.E."/>
            <person name="Schmutz J."/>
        </authorList>
    </citation>
    <scope>NUCLEOTIDE SEQUENCE</scope>
    <source>
        <strain evidence="2">AP13</strain>
    </source>
</reference>
<sequence length="160" mass="17113">MLRLFFAYFNHRFSGNHRFNIKHDSGKSVSNLAHGRSEAFFHPIPLPPPVTPLLPILPCAAAPHPCAGGPLQRSFPPSFSSSARPSRPSPPPTAPATFAPMLRSGQYHGVIQSTSTLTQEQASCSYSSSCVSDLCGCFICFAIEIGVVQCGRPPLPGLHA</sequence>
<feature type="region of interest" description="Disordered" evidence="1">
    <location>
        <begin position="71"/>
        <end position="96"/>
    </location>
</feature>